<reference evidence="1 2" key="1">
    <citation type="submission" date="2019-05" db="EMBL/GenBank/DDBJ databases">
        <title>Another draft genome of Portunus trituberculatus and its Hox gene families provides insights of decapod evolution.</title>
        <authorList>
            <person name="Jeong J.-H."/>
            <person name="Song I."/>
            <person name="Kim S."/>
            <person name="Choi T."/>
            <person name="Kim D."/>
            <person name="Ryu S."/>
            <person name="Kim W."/>
        </authorList>
    </citation>
    <scope>NUCLEOTIDE SEQUENCE [LARGE SCALE GENOMIC DNA]</scope>
    <source>
        <tissue evidence="1">Muscle</tissue>
    </source>
</reference>
<gene>
    <name evidence="1" type="ORF">E2C01_034276</name>
</gene>
<evidence type="ECO:0000313" key="2">
    <source>
        <dbReference type="Proteomes" id="UP000324222"/>
    </source>
</evidence>
<name>A0A5B7F2F3_PORTR</name>
<dbReference type="Proteomes" id="UP000324222">
    <property type="component" value="Unassembled WGS sequence"/>
</dbReference>
<comment type="caution">
    <text evidence="1">The sequence shown here is derived from an EMBL/GenBank/DDBJ whole genome shotgun (WGS) entry which is preliminary data.</text>
</comment>
<proteinExistence type="predicted"/>
<accession>A0A5B7F2F3</accession>
<sequence length="188" mass="21888">MRLQAWCCWEQLGHFDTMASPFISFSLQSFVSWFAEQKPHLAFLSHFHTLCPHCWQFPQKTGFLIYLSTFRGRIPGRCSCVGGSTSHITVTGFLGTFVSRWKFLSAFVTEGRFSMNLHDRILVWVSYFREEFQCVFVFHDCDDRLGGQTRHHRQVAMPVRDLLQPHHPFRRGNTLQEVQAVYVLGLLA</sequence>
<keyword evidence="2" id="KW-1185">Reference proteome</keyword>
<dbReference type="AlphaFoldDB" id="A0A5B7F2F3"/>
<dbReference type="EMBL" id="VSRR010004787">
    <property type="protein sequence ID" value="MPC40712.1"/>
    <property type="molecule type" value="Genomic_DNA"/>
</dbReference>
<protein>
    <submittedName>
        <fullName evidence="1">Uncharacterized protein</fullName>
    </submittedName>
</protein>
<organism evidence="1 2">
    <name type="scientific">Portunus trituberculatus</name>
    <name type="common">Swimming crab</name>
    <name type="synonym">Neptunus trituberculatus</name>
    <dbReference type="NCBI Taxonomy" id="210409"/>
    <lineage>
        <taxon>Eukaryota</taxon>
        <taxon>Metazoa</taxon>
        <taxon>Ecdysozoa</taxon>
        <taxon>Arthropoda</taxon>
        <taxon>Crustacea</taxon>
        <taxon>Multicrustacea</taxon>
        <taxon>Malacostraca</taxon>
        <taxon>Eumalacostraca</taxon>
        <taxon>Eucarida</taxon>
        <taxon>Decapoda</taxon>
        <taxon>Pleocyemata</taxon>
        <taxon>Brachyura</taxon>
        <taxon>Eubrachyura</taxon>
        <taxon>Portunoidea</taxon>
        <taxon>Portunidae</taxon>
        <taxon>Portuninae</taxon>
        <taxon>Portunus</taxon>
    </lineage>
</organism>
<evidence type="ECO:0000313" key="1">
    <source>
        <dbReference type="EMBL" id="MPC40712.1"/>
    </source>
</evidence>